<feature type="domain" description="Alpha/beta hydrolase fold-3" evidence="2">
    <location>
        <begin position="83"/>
        <end position="278"/>
    </location>
</feature>
<reference evidence="4 5" key="1">
    <citation type="submission" date="2020-08" db="EMBL/GenBank/DDBJ databases">
        <title>Sequencing the genomes of 1000 actinobacteria strains.</title>
        <authorList>
            <person name="Klenk H.-P."/>
        </authorList>
    </citation>
    <scope>NUCLEOTIDE SEQUENCE [LARGE SCALE GENOMIC DNA]</scope>
    <source>
        <strain evidence="4 5">DSM 43150</strain>
    </source>
</reference>
<dbReference type="EMBL" id="JACHNC010000001">
    <property type="protein sequence ID" value="MBB4752765.1"/>
    <property type="molecule type" value="Genomic_DNA"/>
</dbReference>
<dbReference type="RefSeq" id="WP_229807321.1">
    <property type="nucleotide sequence ID" value="NZ_BOMP01000114.1"/>
</dbReference>
<dbReference type="PANTHER" id="PTHR48081:SF8">
    <property type="entry name" value="ALPHA_BETA HYDROLASE FOLD-3 DOMAIN-CONTAINING PROTEIN-RELATED"/>
    <property type="match status" value="1"/>
</dbReference>
<name>A0A7W7HLI7_9ACTN</name>
<dbReference type="InterPro" id="IPR013094">
    <property type="entry name" value="AB_hydrolase_3"/>
</dbReference>
<keyword evidence="6" id="KW-1185">Reference proteome</keyword>
<dbReference type="EMBL" id="BOMP01000114">
    <property type="protein sequence ID" value="GIE43898.1"/>
    <property type="molecule type" value="Genomic_DNA"/>
</dbReference>
<dbReference type="SUPFAM" id="SSF53474">
    <property type="entry name" value="alpha/beta-Hydrolases"/>
    <property type="match status" value="1"/>
</dbReference>
<dbReference type="GO" id="GO:0016787">
    <property type="term" value="F:hydrolase activity"/>
    <property type="evidence" value="ECO:0007669"/>
    <property type="project" value="UniProtKB-KW"/>
</dbReference>
<dbReference type="InterPro" id="IPR050300">
    <property type="entry name" value="GDXG_lipolytic_enzyme"/>
</dbReference>
<reference evidence="3 6" key="2">
    <citation type="submission" date="2021-01" db="EMBL/GenBank/DDBJ databases">
        <title>Whole genome shotgun sequence of Actinoplanes lobatus NBRC 12513.</title>
        <authorList>
            <person name="Komaki H."/>
            <person name="Tamura T."/>
        </authorList>
    </citation>
    <scope>NUCLEOTIDE SEQUENCE [LARGE SCALE GENOMIC DNA]</scope>
    <source>
        <strain evidence="3 6">NBRC 12513</strain>
    </source>
</reference>
<dbReference type="Proteomes" id="UP000631312">
    <property type="component" value="Unassembled WGS sequence"/>
</dbReference>
<comment type="caution">
    <text evidence="4">The sequence shown here is derived from an EMBL/GenBank/DDBJ whole genome shotgun (WGS) entry which is preliminary data.</text>
</comment>
<dbReference type="Proteomes" id="UP000590511">
    <property type="component" value="Unassembled WGS sequence"/>
</dbReference>
<protein>
    <submittedName>
        <fullName evidence="3 4">Esterase</fullName>
    </submittedName>
</protein>
<dbReference type="Gene3D" id="3.40.50.1820">
    <property type="entry name" value="alpha/beta hydrolase"/>
    <property type="match status" value="1"/>
</dbReference>
<proteinExistence type="predicted"/>
<evidence type="ECO:0000256" key="1">
    <source>
        <dbReference type="ARBA" id="ARBA00022801"/>
    </source>
</evidence>
<organism evidence="4 5">
    <name type="scientific">Actinoplanes lobatus</name>
    <dbReference type="NCBI Taxonomy" id="113568"/>
    <lineage>
        <taxon>Bacteria</taxon>
        <taxon>Bacillati</taxon>
        <taxon>Actinomycetota</taxon>
        <taxon>Actinomycetes</taxon>
        <taxon>Micromonosporales</taxon>
        <taxon>Micromonosporaceae</taxon>
        <taxon>Actinoplanes</taxon>
    </lineage>
</organism>
<keyword evidence="1" id="KW-0378">Hydrolase</keyword>
<evidence type="ECO:0000313" key="3">
    <source>
        <dbReference type="EMBL" id="GIE43898.1"/>
    </source>
</evidence>
<dbReference type="PANTHER" id="PTHR48081">
    <property type="entry name" value="AB HYDROLASE SUPERFAMILY PROTEIN C4A8.06C"/>
    <property type="match status" value="1"/>
</dbReference>
<evidence type="ECO:0000313" key="6">
    <source>
        <dbReference type="Proteomes" id="UP000631312"/>
    </source>
</evidence>
<gene>
    <name evidence="3" type="ORF">Alo02nite_67960</name>
    <name evidence="4" type="ORF">BJ964_006926</name>
</gene>
<evidence type="ECO:0000259" key="2">
    <source>
        <dbReference type="Pfam" id="PF07859"/>
    </source>
</evidence>
<evidence type="ECO:0000313" key="4">
    <source>
        <dbReference type="EMBL" id="MBB4752765.1"/>
    </source>
</evidence>
<accession>A0A7W7HLI7</accession>
<evidence type="ECO:0000313" key="5">
    <source>
        <dbReference type="Proteomes" id="UP000590511"/>
    </source>
</evidence>
<dbReference type="InterPro" id="IPR029058">
    <property type="entry name" value="AB_hydrolase_fold"/>
</dbReference>
<sequence>MPDTKRPGRTGLLPMSVVAAFTRLAYQRKFISEEAGLRTLARPKGPSKPPSAIMRRYEVSTSQEHGFDLHRVRPSGPDTGVTVIYLHGGAYTSEIVSQHWSLIGHIAARTGHEVAVPIYGLAPDHQGLAALSFVTAVIADLVAEGRRCYLAGDSAGGGLALLAAQAVSGEAGGVVGVTAIAPWLDLSISNPEVDLIEPHDPWLRRPGLRPLAAAWAGSLPLRDPRLSPLFGDLSCLPPLQILVGTRDITLADCRLLRDRLPSAVPLTYHEEPGALHVYPLLPVPEAGPGREAVVTHIRSTTRLTHP</sequence>
<dbReference type="AlphaFoldDB" id="A0A7W7HLI7"/>
<dbReference type="Pfam" id="PF07859">
    <property type="entry name" value="Abhydrolase_3"/>
    <property type="match status" value="1"/>
</dbReference>